<sequence>MSKKSKCLALNGLYQVNFIVYRIIVLCLLTRQDQSTTSQDVSIQHGAVGPLDYTIHTFDGHCNPDGTCEYVLKIPAGSAISGVMDNATASAIVAHLSRHDGQILGLMTFFGNQSDNPNMINLLQEISSLKNLEARVQNELDLLVTDIVQLRKDNEMLKQQVLLLNSTLEKEGKREYDLCIIREQMVVSPSPKQFYSVGTEEY</sequence>
<keyword evidence="1" id="KW-0175">Coiled coil</keyword>
<dbReference type="Proteomes" id="UP001195483">
    <property type="component" value="Unassembled WGS sequence"/>
</dbReference>
<organism evidence="2 3">
    <name type="scientific">Potamilus streckersoni</name>
    <dbReference type="NCBI Taxonomy" id="2493646"/>
    <lineage>
        <taxon>Eukaryota</taxon>
        <taxon>Metazoa</taxon>
        <taxon>Spiralia</taxon>
        <taxon>Lophotrochozoa</taxon>
        <taxon>Mollusca</taxon>
        <taxon>Bivalvia</taxon>
        <taxon>Autobranchia</taxon>
        <taxon>Heteroconchia</taxon>
        <taxon>Palaeoheterodonta</taxon>
        <taxon>Unionida</taxon>
        <taxon>Unionoidea</taxon>
        <taxon>Unionidae</taxon>
        <taxon>Ambleminae</taxon>
        <taxon>Lampsilini</taxon>
        <taxon>Potamilus</taxon>
    </lineage>
</organism>
<keyword evidence="3" id="KW-1185">Reference proteome</keyword>
<reference evidence="2" key="2">
    <citation type="journal article" date="2021" name="Genome Biol. Evol.">
        <title>Developing a high-quality reference genome for a parasitic bivalve with doubly uniparental inheritance (Bivalvia: Unionida).</title>
        <authorList>
            <person name="Smith C.H."/>
        </authorList>
    </citation>
    <scope>NUCLEOTIDE SEQUENCE</scope>
    <source>
        <strain evidence="2">CHS0354</strain>
        <tissue evidence="2">Mantle</tissue>
    </source>
</reference>
<accession>A0AAE0W6E1</accession>
<name>A0AAE0W6E1_9BIVA</name>
<protein>
    <submittedName>
        <fullName evidence="2">Uncharacterized protein</fullName>
    </submittedName>
</protein>
<comment type="caution">
    <text evidence="2">The sequence shown here is derived from an EMBL/GenBank/DDBJ whole genome shotgun (WGS) entry which is preliminary data.</text>
</comment>
<evidence type="ECO:0000313" key="3">
    <source>
        <dbReference type="Proteomes" id="UP001195483"/>
    </source>
</evidence>
<feature type="coiled-coil region" evidence="1">
    <location>
        <begin position="119"/>
        <end position="160"/>
    </location>
</feature>
<reference evidence="2" key="3">
    <citation type="submission" date="2023-05" db="EMBL/GenBank/DDBJ databases">
        <authorList>
            <person name="Smith C.H."/>
        </authorList>
    </citation>
    <scope>NUCLEOTIDE SEQUENCE</scope>
    <source>
        <strain evidence="2">CHS0354</strain>
        <tissue evidence="2">Mantle</tissue>
    </source>
</reference>
<evidence type="ECO:0000313" key="2">
    <source>
        <dbReference type="EMBL" id="KAK3603823.1"/>
    </source>
</evidence>
<evidence type="ECO:0000256" key="1">
    <source>
        <dbReference type="SAM" id="Coils"/>
    </source>
</evidence>
<reference evidence="2" key="1">
    <citation type="journal article" date="2021" name="Genome Biol. Evol.">
        <title>A High-Quality Reference Genome for a Parasitic Bivalve with Doubly Uniparental Inheritance (Bivalvia: Unionida).</title>
        <authorList>
            <person name="Smith C.H."/>
        </authorList>
    </citation>
    <scope>NUCLEOTIDE SEQUENCE</scope>
    <source>
        <strain evidence="2">CHS0354</strain>
    </source>
</reference>
<gene>
    <name evidence="2" type="ORF">CHS0354_042826</name>
</gene>
<proteinExistence type="predicted"/>
<dbReference type="AlphaFoldDB" id="A0AAE0W6E1"/>
<dbReference type="EMBL" id="JAEAOA010002358">
    <property type="protein sequence ID" value="KAK3603823.1"/>
    <property type="molecule type" value="Genomic_DNA"/>
</dbReference>